<dbReference type="OrthoDB" id="9804874at2"/>
<evidence type="ECO:0000256" key="3">
    <source>
        <dbReference type="ARBA" id="ARBA00022448"/>
    </source>
</evidence>
<dbReference type="Pfam" id="PF01235">
    <property type="entry name" value="Na_Ala_symp"/>
    <property type="match status" value="1"/>
</dbReference>
<keyword evidence="5 9" id="KW-0812">Transmembrane</keyword>
<dbReference type="GO" id="GO:0005283">
    <property type="term" value="F:amino acid:sodium symporter activity"/>
    <property type="evidence" value="ECO:0007669"/>
    <property type="project" value="InterPro"/>
</dbReference>
<dbReference type="GO" id="GO:0005886">
    <property type="term" value="C:plasma membrane"/>
    <property type="evidence" value="ECO:0007669"/>
    <property type="project" value="UniProtKB-SubCell"/>
</dbReference>
<evidence type="ECO:0000313" key="11">
    <source>
        <dbReference type="Proteomes" id="UP000219573"/>
    </source>
</evidence>
<evidence type="ECO:0000256" key="5">
    <source>
        <dbReference type="ARBA" id="ARBA00022692"/>
    </source>
</evidence>
<evidence type="ECO:0000256" key="1">
    <source>
        <dbReference type="ARBA" id="ARBA00004651"/>
    </source>
</evidence>
<feature type="transmembrane region" description="Helical" evidence="9">
    <location>
        <begin position="14"/>
        <end position="33"/>
    </location>
</feature>
<sequence length="461" mass="48716">MEALVQFFNTLSGYVWGPVAICLLVGTGVYITLRLGFLQLTKFAHAIKILKGDYDDPEHEGEINHFEALSAALSATIGTGNIAGVGTAIAMGGPGAVFWMWITAFFGMATKYASCLLGHKYREVDEDGQVSGGPMYYLEKGLGQRWLGLLFAFFAMLASFGIGNMAQANSVAEPVAAYFGIPKPVTGVVLAVLVWLVIVGGIKRIGQVASKIVPFMSIIYVLGALGVILANIQEVPAAFGIIINSAFNPASAVGGFTGATVAMALRFGVARGVFSNEAGLGSAPMAHAAAKTNESVREGLVAMVGPFIDTLIICTMTGLVIVTTGAWQMVDQVTGKGFIGAELTAKGFNLGLPGPGGFVVAFSIIFFAFSTAIAWSYYGDRSVKYLFGDKYVKYYHWVYVLIIPIGASMKISLVWAISDVANGLMALPNLIGLIGLSGVVAKATKDYFSRIKNSVDIEEVA</sequence>
<accession>A0A285I7W4</accession>
<keyword evidence="7 9" id="KW-1133">Transmembrane helix</keyword>
<evidence type="ECO:0000313" key="10">
    <source>
        <dbReference type="EMBL" id="SNY43983.1"/>
    </source>
</evidence>
<name>A0A285I7W4_9FIRM</name>
<evidence type="ECO:0000256" key="6">
    <source>
        <dbReference type="ARBA" id="ARBA00022847"/>
    </source>
</evidence>
<dbReference type="PROSITE" id="PS00873">
    <property type="entry name" value="NA_ALANINE_SYMP"/>
    <property type="match status" value="1"/>
</dbReference>
<evidence type="ECO:0000256" key="8">
    <source>
        <dbReference type="ARBA" id="ARBA00023136"/>
    </source>
</evidence>
<feature type="transmembrane region" description="Helical" evidence="9">
    <location>
        <begin position="423"/>
        <end position="441"/>
    </location>
</feature>
<dbReference type="InterPro" id="IPR001463">
    <property type="entry name" value="Na/Ala_symport"/>
</dbReference>
<dbReference type="Gene3D" id="1.20.1740.10">
    <property type="entry name" value="Amino acid/polyamine transporter I"/>
    <property type="match status" value="1"/>
</dbReference>
<feature type="transmembrane region" description="Helical" evidence="9">
    <location>
        <begin position="358"/>
        <end position="378"/>
    </location>
</feature>
<keyword evidence="4 9" id="KW-1003">Cell membrane</keyword>
<gene>
    <name evidence="10" type="ORF">SAMN06265827_13318</name>
</gene>
<dbReference type="AlphaFoldDB" id="A0A285I7W4"/>
<evidence type="ECO:0000256" key="2">
    <source>
        <dbReference type="ARBA" id="ARBA00009261"/>
    </source>
</evidence>
<feature type="transmembrane region" description="Helical" evidence="9">
    <location>
        <begin position="300"/>
        <end position="322"/>
    </location>
</feature>
<dbReference type="PANTHER" id="PTHR30330:SF3">
    <property type="entry name" value="TRANSCRIPTIONAL REGULATOR, LRP FAMILY"/>
    <property type="match status" value="1"/>
</dbReference>
<keyword evidence="3 9" id="KW-0813">Transport</keyword>
<comment type="subcellular location">
    <subcellularLocation>
        <location evidence="1 9">Cell membrane</location>
        <topology evidence="1 9">Multi-pass membrane protein</topology>
    </subcellularLocation>
</comment>
<dbReference type="PANTHER" id="PTHR30330">
    <property type="entry name" value="AGSS FAMILY TRANSPORTER, SODIUM-ALANINE"/>
    <property type="match status" value="1"/>
</dbReference>
<protein>
    <submittedName>
        <fullName evidence="10">Alanine or glycine:cation symporter, AGCS family</fullName>
    </submittedName>
</protein>
<reference evidence="11" key="1">
    <citation type="submission" date="2017-09" db="EMBL/GenBank/DDBJ databases">
        <authorList>
            <person name="Varghese N."/>
            <person name="Submissions S."/>
        </authorList>
    </citation>
    <scope>NUCLEOTIDE SEQUENCE [LARGE SCALE GENOMIC DNA]</scope>
    <source>
        <strain evidence="11">MSL47</strain>
    </source>
</reference>
<keyword evidence="11" id="KW-1185">Reference proteome</keyword>
<feature type="transmembrane region" description="Helical" evidence="9">
    <location>
        <begin position="212"/>
        <end position="232"/>
    </location>
</feature>
<evidence type="ECO:0000256" key="9">
    <source>
        <dbReference type="RuleBase" id="RU363064"/>
    </source>
</evidence>
<feature type="transmembrane region" description="Helical" evidence="9">
    <location>
        <begin position="146"/>
        <end position="163"/>
    </location>
</feature>
<dbReference type="Proteomes" id="UP000219573">
    <property type="component" value="Unassembled WGS sequence"/>
</dbReference>
<feature type="transmembrane region" description="Helical" evidence="9">
    <location>
        <begin position="238"/>
        <end position="265"/>
    </location>
</feature>
<comment type="similarity">
    <text evidence="2 9">Belongs to the alanine or glycine:cation symporter (AGCS) (TC 2.A.25) family.</text>
</comment>
<keyword evidence="6 9" id="KW-0769">Symport</keyword>
<keyword evidence="8 9" id="KW-0472">Membrane</keyword>
<dbReference type="RefSeq" id="WP_097019248.1">
    <property type="nucleotide sequence ID" value="NZ_OBDZ01000033.1"/>
</dbReference>
<dbReference type="EMBL" id="OBDZ01000033">
    <property type="protein sequence ID" value="SNY43983.1"/>
    <property type="molecule type" value="Genomic_DNA"/>
</dbReference>
<feature type="transmembrane region" description="Helical" evidence="9">
    <location>
        <begin position="175"/>
        <end position="200"/>
    </location>
</feature>
<dbReference type="NCBIfam" id="TIGR00835">
    <property type="entry name" value="agcS"/>
    <property type="match status" value="1"/>
</dbReference>
<dbReference type="STRING" id="1413210.U472_01925"/>
<dbReference type="FunFam" id="1.20.1740.10:FF:000004">
    <property type="entry name" value="Sodium:alanine symporter family protein"/>
    <property type="match status" value="1"/>
</dbReference>
<organism evidence="10 11">
    <name type="scientific">Orenia metallireducens</name>
    <dbReference type="NCBI Taxonomy" id="1413210"/>
    <lineage>
        <taxon>Bacteria</taxon>
        <taxon>Bacillati</taxon>
        <taxon>Bacillota</taxon>
        <taxon>Clostridia</taxon>
        <taxon>Halanaerobiales</taxon>
        <taxon>Halobacteroidaceae</taxon>
        <taxon>Orenia</taxon>
    </lineage>
</organism>
<proteinExistence type="inferred from homology"/>
<evidence type="ECO:0000256" key="7">
    <source>
        <dbReference type="ARBA" id="ARBA00022989"/>
    </source>
</evidence>
<evidence type="ECO:0000256" key="4">
    <source>
        <dbReference type="ARBA" id="ARBA00022475"/>
    </source>
</evidence>
<feature type="transmembrane region" description="Helical" evidence="9">
    <location>
        <begin position="398"/>
        <end position="417"/>
    </location>
</feature>
<dbReference type="PRINTS" id="PR00175">
    <property type="entry name" value="NAALASMPORT"/>
</dbReference>